<dbReference type="STRING" id="1423351.A0A074RTP8"/>
<comment type="caution">
    <text evidence="1">The sequence shown here is derived from an EMBL/GenBank/DDBJ whole genome shotgun (WGS) entry which is preliminary data.</text>
</comment>
<dbReference type="Proteomes" id="UP000027456">
    <property type="component" value="Unassembled WGS sequence"/>
</dbReference>
<evidence type="ECO:0000313" key="1">
    <source>
        <dbReference type="EMBL" id="KEP48043.1"/>
    </source>
</evidence>
<sequence>MVSFKLKKTKEKLNKTKAATLAKEIQINVAITAINLLPAEVLAYIFQCLLLSHSQSCFVAEGGQEGGKTLRPPDYPDSLLRVCSHWRQVALATPTLWSHIDIFLPLSTSRKTLPRAKAFLKRSGQYPLDIHIFDEPKRPWRIYDKPDDEYSNLEAYLMNVLRQFFGGCSPGTLTKLTSRGEDFLPFIDPMATRSSSHVLLPPIEKLEAVWLSITTLHISDATCLPWSSNAFKGLIDLRLGALPNPISESEFVNILKSSPGLRILQFHLRVTGALPLNTLVEPIHLNDLEVLDLIEKSLDGPGLETLIRWIDLGQKSLRLSLWCPISAESLQSFFRRSNVTEFHCRIDGSNDINIAQLEMILRLSPGLRVLAIDGCDNRFLSRNAVYGIEDSSCSPIQIDTLHLQYCQSIQLDKLHWMIKKYSIQKLMMWSSTILNGCHAAMESDITSLCPVAKRLKRREFTPMEDWIESIV</sequence>
<name>A0A074RTP8_9AGAM</name>
<dbReference type="AlphaFoldDB" id="A0A074RTP8"/>
<keyword evidence="2" id="KW-1185">Reference proteome</keyword>
<dbReference type="HOGENOM" id="CLU_025641_1_0_1"/>
<dbReference type="InterPro" id="IPR032675">
    <property type="entry name" value="LRR_dom_sf"/>
</dbReference>
<dbReference type="EMBL" id="AZST01000589">
    <property type="protein sequence ID" value="KEP48043.1"/>
    <property type="molecule type" value="Genomic_DNA"/>
</dbReference>
<organism evidence="1 2">
    <name type="scientific">Rhizoctonia solani 123E</name>
    <dbReference type="NCBI Taxonomy" id="1423351"/>
    <lineage>
        <taxon>Eukaryota</taxon>
        <taxon>Fungi</taxon>
        <taxon>Dikarya</taxon>
        <taxon>Basidiomycota</taxon>
        <taxon>Agaricomycotina</taxon>
        <taxon>Agaricomycetes</taxon>
        <taxon>Cantharellales</taxon>
        <taxon>Ceratobasidiaceae</taxon>
        <taxon>Rhizoctonia</taxon>
    </lineage>
</organism>
<dbReference type="Gene3D" id="1.20.1280.50">
    <property type="match status" value="1"/>
</dbReference>
<dbReference type="OrthoDB" id="2269034at2759"/>
<gene>
    <name evidence="1" type="ORF">V565_135560</name>
</gene>
<proteinExistence type="predicted"/>
<protein>
    <submittedName>
        <fullName evidence="1">F-box-like domain protein</fullName>
    </submittedName>
</protein>
<reference evidence="1 2" key="1">
    <citation type="submission" date="2013-12" db="EMBL/GenBank/DDBJ databases">
        <authorList>
            <person name="Cubeta M."/>
            <person name="Pakala S."/>
            <person name="Fedorova N."/>
            <person name="Thomas E."/>
            <person name="Dean R."/>
            <person name="Jabaji S."/>
            <person name="Neate S."/>
            <person name="Toda T."/>
            <person name="Tavantzis S."/>
            <person name="Vilgalys R."/>
            <person name="Bharathan N."/>
            <person name="Pakala S."/>
            <person name="Losada L.S."/>
            <person name="Zafar N."/>
            <person name="Nierman W."/>
        </authorList>
    </citation>
    <scope>NUCLEOTIDE SEQUENCE [LARGE SCALE GENOMIC DNA]</scope>
    <source>
        <strain evidence="1 2">123E</strain>
    </source>
</reference>
<accession>A0A074RTP8</accession>
<evidence type="ECO:0000313" key="2">
    <source>
        <dbReference type="Proteomes" id="UP000027456"/>
    </source>
</evidence>
<dbReference type="SUPFAM" id="SSF52047">
    <property type="entry name" value="RNI-like"/>
    <property type="match status" value="1"/>
</dbReference>
<dbReference type="Gene3D" id="3.80.10.10">
    <property type="entry name" value="Ribonuclease Inhibitor"/>
    <property type="match status" value="1"/>
</dbReference>